<sequence length="448" mass="50748">MERATFILLLAGFVLAVSAESDNSLPEKVKTFNTVLKKYDQELDRVVPFKEIQTSISGLDLMSTNYNGECTTMIDKAGDLGHRAIDNYYRGTDLLLRWSASAKRVLGLVLSRHDTLTEDRVRQAVGTTINKGFKAFNESLGNLDTVVNQLEEMQGKLEPIPDKLQAELKKIQQQHDDDVKNKRESGEFIKKGLQALSKLVTFVLEYAQVPDASKLDLNEELHLSGITDKVIEGKMIPDADQRLKIVEAYYKVLTKTVLSATANVTKVKDEFKNTFVDQLRPWIPESDSSKEYSNNKNKNNNDSNNKDCNSEKENSGEKVKEGSGEEDNTARLIEEVRNLMETLKQITERFDRSTKGSYKLQSIGGSGDKKEGIFWPHDLKSGQRDKKEDIYEPLEFKSGQGNNIVPDISVMAAEVIQIMDETAKDREEQFWQFTSTARPSRRHTTSRY</sequence>
<dbReference type="GO" id="GO:0044179">
    <property type="term" value="P:hemolysis in another organism"/>
    <property type="evidence" value="ECO:0007669"/>
    <property type="project" value="InterPro"/>
</dbReference>
<evidence type="ECO:0000256" key="1">
    <source>
        <dbReference type="SAM" id="MobiDB-lite"/>
    </source>
</evidence>
<accession>A0A8D8QIN2</accession>
<dbReference type="EMBL" id="HBUF01080204">
    <property type="protein sequence ID" value="CAG6632586.1"/>
    <property type="molecule type" value="Transcribed_RNA"/>
</dbReference>
<protein>
    <submittedName>
        <fullName evidence="3">Uncharacterized protein</fullName>
    </submittedName>
</protein>
<organism evidence="3">
    <name type="scientific">Cacopsylla melanoneura</name>
    <dbReference type="NCBI Taxonomy" id="428564"/>
    <lineage>
        <taxon>Eukaryota</taxon>
        <taxon>Metazoa</taxon>
        <taxon>Ecdysozoa</taxon>
        <taxon>Arthropoda</taxon>
        <taxon>Hexapoda</taxon>
        <taxon>Insecta</taxon>
        <taxon>Pterygota</taxon>
        <taxon>Neoptera</taxon>
        <taxon>Paraneoptera</taxon>
        <taxon>Hemiptera</taxon>
        <taxon>Sternorrhyncha</taxon>
        <taxon>Psylloidea</taxon>
        <taxon>Psyllidae</taxon>
        <taxon>Psyllinae</taxon>
        <taxon>Cacopsylla</taxon>
    </lineage>
</organism>
<feature type="region of interest" description="Disordered" evidence="1">
    <location>
        <begin position="286"/>
        <end position="331"/>
    </location>
</feature>
<evidence type="ECO:0000313" key="3">
    <source>
        <dbReference type="EMBL" id="CAG6632586.1"/>
    </source>
</evidence>
<dbReference type="SUPFAM" id="SSF58100">
    <property type="entry name" value="Bacterial hemolysins"/>
    <property type="match status" value="1"/>
</dbReference>
<feature type="signal peptide" evidence="2">
    <location>
        <begin position="1"/>
        <end position="19"/>
    </location>
</feature>
<proteinExistence type="predicted"/>
<evidence type="ECO:0000256" key="2">
    <source>
        <dbReference type="SAM" id="SignalP"/>
    </source>
</evidence>
<keyword evidence="2" id="KW-0732">Signal</keyword>
<dbReference type="InterPro" id="IPR027018">
    <property type="entry name" value="Hemolysin_E"/>
</dbReference>
<feature type="chain" id="PRO_5034407446" evidence="2">
    <location>
        <begin position="20"/>
        <end position="448"/>
    </location>
</feature>
<feature type="compositionally biased region" description="Basic and acidic residues" evidence="1">
    <location>
        <begin position="304"/>
        <end position="331"/>
    </location>
</feature>
<reference evidence="3" key="1">
    <citation type="submission" date="2021-05" db="EMBL/GenBank/DDBJ databases">
        <authorList>
            <person name="Alioto T."/>
            <person name="Alioto T."/>
            <person name="Gomez Garrido J."/>
        </authorList>
    </citation>
    <scope>NUCLEOTIDE SEQUENCE</scope>
</reference>
<dbReference type="Gene3D" id="1.20.1170.10">
    <property type="match status" value="1"/>
</dbReference>
<dbReference type="Pfam" id="PF06109">
    <property type="entry name" value="HlyE"/>
    <property type="match status" value="1"/>
</dbReference>
<feature type="compositionally biased region" description="Low complexity" evidence="1">
    <location>
        <begin position="291"/>
        <end position="303"/>
    </location>
</feature>
<dbReference type="AlphaFoldDB" id="A0A8D8QIN2"/>
<name>A0A8D8QIN2_9HEMI</name>